<protein>
    <recommendedName>
        <fullName evidence="5">Non-haem dioxygenase N-terminal domain-containing protein</fullName>
    </recommendedName>
</protein>
<keyword evidence="4" id="KW-1133">Transmembrane helix</keyword>
<evidence type="ECO:0000259" key="5">
    <source>
        <dbReference type="Pfam" id="PF14226"/>
    </source>
</evidence>
<dbReference type="Pfam" id="PF14226">
    <property type="entry name" value="DIOX_N"/>
    <property type="match status" value="1"/>
</dbReference>
<keyword evidence="2" id="KW-0408">Iron</keyword>
<keyword evidence="4" id="KW-0812">Transmembrane</keyword>
<keyword evidence="1" id="KW-0479">Metal-binding</keyword>
<reference evidence="6 7" key="1">
    <citation type="journal article" date="2023" name="Plants (Basel)">
        <title>Bridging the Gap: Combining Genomics and Transcriptomics Approaches to Understand Stylosanthes scabra, an Orphan Legume from the Brazilian Caatinga.</title>
        <authorList>
            <person name="Ferreira-Neto J.R.C."/>
            <person name="da Silva M.D."/>
            <person name="Binneck E."/>
            <person name="de Melo N.F."/>
            <person name="da Silva R.H."/>
            <person name="de Melo A.L.T.M."/>
            <person name="Pandolfi V."/>
            <person name="Bustamante F.O."/>
            <person name="Brasileiro-Vidal A.C."/>
            <person name="Benko-Iseppon A.M."/>
        </authorList>
    </citation>
    <scope>NUCLEOTIDE SEQUENCE [LARGE SCALE GENOMIC DNA]</scope>
    <source>
        <tissue evidence="6">Leaves</tissue>
    </source>
</reference>
<evidence type="ECO:0000256" key="1">
    <source>
        <dbReference type="ARBA" id="ARBA00022723"/>
    </source>
</evidence>
<dbReference type="EMBL" id="JASCZI010181955">
    <property type="protein sequence ID" value="MED6186545.1"/>
    <property type="molecule type" value="Genomic_DNA"/>
</dbReference>
<name>A0ABU6WQJ2_9FABA</name>
<feature type="domain" description="Non-haem dioxygenase N-terminal" evidence="5">
    <location>
        <begin position="62"/>
        <end position="147"/>
    </location>
</feature>
<dbReference type="InterPro" id="IPR026992">
    <property type="entry name" value="DIOX_N"/>
</dbReference>
<sequence>MPETVVDFRAPPPSPVASGRRSSVTNDEVLTEFLESSLRVPDLVLPDKFFPKQKLLETPPKVDFVSLCFHRDEAQCDAVSDAMAKIGCFQLVNHGISRELVVSAAEAAITGVFGAPQMKREGLMRSPEKPWGYEEYHGGERDEEEEEGSEMCEEFVWCREEELKLKMEGISPITYPHFSKNMEKLMLRIETLAEKILPEILEKIPRKIAVDDMDLAHHGHDVGTVCCVYKHCRDNNREDQWPNSLKYDVIRMLIRGTDYSHSLGFHVCDGSTQFHVYSKKSWLSFSPEEGAIIITGGDETQTMSDGHYKHVIGRPIFRGKNEESISMAFLYHPTHDIAKNDIQTNGGRTISLAQQAILAIILTLMYHVLIFVNKFLN</sequence>
<feature type="region of interest" description="Disordered" evidence="3">
    <location>
        <begin position="1"/>
        <end position="23"/>
    </location>
</feature>
<dbReference type="Gene3D" id="2.60.120.330">
    <property type="entry name" value="B-lactam Antibiotic, Isopenicillin N Synthase, Chain"/>
    <property type="match status" value="1"/>
</dbReference>
<evidence type="ECO:0000313" key="7">
    <source>
        <dbReference type="Proteomes" id="UP001341840"/>
    </source>
</evidence>
<comment type="caution">
    <text evidence="6">The sequence shown here is derived from an EMBL/GenBank/DDBJ whole genome shotgun (WGS) entry which is preliminary data.</text>
</comment>
<dbReference type="Proteomes" id="UP001341840">
    <property type="component" value="Unassembled WGS sequence"/>
</dbReference>
<evidence type="ECO:0000256" key="4">
    <source>
        <dbReference type="SAM" id="Phobius"/>
    </source>
</evidence>
<evidence type="ECO:0000313" key="6">
    <source>
        <dbReference type="EMBL" id="MED6186545.1"/>
    </source>
</evidence>
<proteinExistence type="predicted"/>
<organism evidence="6 7">
    <name type="scientific">Stylosanthes scabra</name>
    <dbReference type="NCBI Taxonomy" id="79078"/>
    <lineage>
        <taxon>Eukaryota</taxon>
        <taxon>Viridiplantae</taxon>
        <taxon>Streptophyta</taxon>
        <taxon>Embryophyta</taxon>
        <taxon>Tracheophyta</taxon>
        <taxon>Spermatophyta</taxon>
        <taxon>Magnoliopsida</taxon>
        <taxon>eudicotyledons</taxon>
        <taxon>Gunneridae</taxon>
        <taxon>Pentapetalae</taxon>
        <taxon>rosids</taxon>
        <taxon>fabids</taxon>
        <taxon>Fabales</taxon>
        <taxon>Fabaceae</taxon>
        <taxon>Papilionoideae</taxon>
        <taxon>50 kb inversion clade</taxon>
        <taxon>dalbergioids sensu lato</taxon>
        <taxon>Dalbergieae</taxon>
        <taxon>Pterocarpus clade</taxon>
        <taxon>Stylosanthes</taxon>
    </lineage>
</organism>
<dbReference type="InterPro" id="IPR027443">
    <property type="entry name" value="IPNS-like_sf"/>
</dbReference>
<keyword evidence="7" id="KW-1185">Reference proteome</keyword>
<evidence type="ECO:0000256" key="3">
    <source>
        <dbReference type="SAM" id="MobiDB-lite"/>
    </source>
</evidence>
<accession>A0ABU6WQJ2</accession>
<dbReference type="PANTHER" id="PTHR34945:SF8">
    <property type="entry name" value="DOWNSTREAM TARGET OF AGL15-4"/>
    <property type="match status" value="1"/>
</dbReference>
<keyword evidence="4" id="KW-0472">Membrane</keyword>
<dbReference type="SUPFAM" id="SSF51197">
    <property type="entry name" value="Clavaminate synthase-like"/>
    <property type="match status" value="1"/>
</dbReference>
<gene>
    <name evidence="6" type="ORF">PIB30_067741</name>
</gene>
<evidence type="ECO:0000256" key="2">
    <source>
        <dbReference type="ARBA" id="ARBA00023004"/>
    </source>
</evidence>
<dbReference type="PANTHER" id="PTHR34945">
    <property type="entry name" value="2-OXOGLUTARATE (2OG) AND FE(II)-DEPENDENT OXYGENASE SUPERFAMILY PROTEIN"/>
    <property type="match status" value="1"/>
</dbReference>
<feature type="transmembrane region" description="Helical" evidence="4">
    <location>
        <begin position="352"/>
        <end position="372"/>
    </location>
</feature>